<sequence length="60" mass="6757">MELFSVPDRRARETAAVLYTVVEGVIHTLAFEPAKLDEQTAIETLVTMIADLIEALRIRE</sequence>
<gene>
    <name evidence="1" type="ORF">L21SP2_0364</name>
</gene>
<evidence type="ECO:0000313" key="1">
    <source>
        <dbReference type="EMBL" id="AHC13800.1"/>
    </source>
</evidence>
<evidence type="ECO:0000313" key="2">
    <source>
        <dbReference type="Proteomes" id="UP000018680"/>
    </source>
</evidence>
<dbReference type="HOGENOM" id="CLU_2939141_0_0_12"/>
<dbReference type="Proteomes" id="UP000018680">
    <property type="component" value="Chromosome"/>
</dbReference>
<accession>V5WDV2</accession>
<name>V5WDV2_9SPIO</name>
<reference evidence="1 2" key="1">
    <citation type="journal article" date="2015" name="Stand. Genomic Sci.">
        <title>Complete genome sequence and description of Salinispira pacifica gen. nov., sp. nov., a novel spirochaete isolated form a hypersaline microbial mat.</title>
        <authorList>
            <person name="Ben Hania W."/>
            <person name="Joseph M."/>
            <person name="Schumann P."/>
            <person name="Bunk B."/>
            <person name="Fiebig A."/>
            <person name="Sproer C."/>
            <person name="Klenk H.P."/>
            <person name="Fardeau M.L."/>
            <person name="Spring S."/>
        </authorList>
    </citation>
    <scope>NUCLEOTIDE SEQUENCE [LARGE SCALE GENOMIC DNA]</scope>
    <source>
        <strain evidence="1 2">L21-RPul-D2</strain>
    </source>
</reference>
<keyword evidence="2" id="KW-1185">Reference proteome</keyword>
<evidence type="ECO:0008006" key="3">
    <source>
        <dbReference type="Google" id="ProtNLM"/>
    </source>
</evidence>
<organism evidence="1 2">
    <name type="scientific">Salinispira pacifica</name>
    <dbReference type="NCBI Taxonomy" id="1307761"/>
    <lineage>
        <taxon>Bacteria</taxon>
        <taxon>Pseudomonadati</taxon>
        <taxon>Spirochaetota</taxon>
        <taxon>Spirochaetia</taxon>
        <taxon>Spirochaetales</taxon>
        <taxon>Spirochaetaceae</taxon>
        <taxon>Salinispira</taxon>
    </lineage>
</organism>
<dbReference type="KEGG" id="slr:L21SP2_0364"/>
<proteinExistence type="predicted"/>
<dbReference type="EMBL" id="CP006939">
    <property type="protein sequence ID" value="AHC13800.1"/>
    <property type="molecule type" value="Genomic_DNA"/>
</dbReference>
<dbReference type="AlphaFoldDB" id="V5WDV2"/>
<protein>
    <recommendedName>
        <fullName evidence="3">Transcriptional regulator, TetR family</fullName>
    </recommendedName>
</protein>